<protein>
    <recommendedName>
        <fullName evidence="3">mannan endo-1,6-alpha-mannosidase</fullName>
        <ecNumber evidence="3">3.2.1.101</ecNumber>
    </recommendedName>
</protein>
<sequence length="383" mass="41074">MLSSIVTLALAAIAPYTARAMSFDNSNTDSIKTTASTIARSLVSLYPANTGILPAPYYWWQSGTTLDGLLSYYHITGDTTYNALATSAILSQITPTNDFMKLPDCAGNDDQAWWALAAMSAAEYGLPTPAGSPSWLALAQNVYNELVGRWDTARCNGGMKWKIDPTADGYHYKSTIANGLFFQLAARLGRFTGDADYLSWAEKAYDWTVSVGLIDNDFNVYDGTDDAKGSGCIDVDHDEWSYNVGVFMYGAAIMADKTGDTKWDSRTLGFIASTVRNFLNNGVLFEKQCEGKGDCNTDQASFKAILARWMGATAVVYPDTAAAVQKVIGPSAIAFAGTFASSQGAGDQLAALDIVSASMCRGGNWGPGKPVMLGKKMAKRFVA</sequence>
<dbReference type="AlphaFoldDB" id="A0A8E2E446"/>
<accession>A0A8E2E446</accession>
<evidence type="ECO:0000256" key="5">
    <source>
        <dbReference type="ARBA" id="ARBA00022801"/>
    </source>
</evidence>
<dbReference type="PANTHER" id="PTHR12145:SF36">
    <property type="entry name" value="MANNAN ENDO-1,6-ALPHA-MANNOSIDASE DCW1"/>
    <property type="match status" value="1"/>
</dbReference>
<keyword evidence="7" id="KW-0326">Glycosidase</keyword>
<name>A0A8E2E446_9PEZI</name>
<dbReference type="OrthoDB" id="4187847at2759"/>
<evidence type="ECO:0000313" key="9">
    <source>
        <dbReference type="EMBL" id="OCK76890.1"/>
    </source>
</evidence>
<evidence type="ECO:0000256" key="3">
    <source>
        <dbReference type="ARBA" id="ARBA00012350"/>
    </source>
</evidence>
<evidence type="ECO:0000256" key="8">
    <source>
        <dbReference type="SAM" id="SignalP"/>
    </source>
</evidence>
<dbReference type="GO" id="GO:0016052">
    <property type="term" value="P:carbohydrate catabolic process"/>
    <property type="evidence" value="ECO:0007669"/>
    <property type="project" value="InterPro"/>
</dbReference>
<reference evidence="9 10" key="1">
    <citation type="journal article" date="2016" name="Nat. Commun.">
        <title>Ectomycorrhizal ecology is imprinted in the genome of the dominant symbiotic fungus Cenococcum geophilum.</title>
        <authorList>
            <consortium name="DOE Joint Genome Institute"/>
            <person name="Peter M."/>
            <person name="Kohler A."/>
            <person name="Ohm R.A."/>
            <person name="Kuo A."/>
            <person name="Krutzmann J."/>
            <person name="Morin E."/>
            <person name="Arend M."/>
            <person name="Barry K.W."/>
            <person name="Binder M."/>
            <person name="Choi C."/>
            <person name="Clum A."/>
            <person name="Copeland A."/>
            <person name="Grisel N."/>
            <person name="Haridas S."/>
            <person name="Kipfer T."/>
            <person name="LaButti K."/>
            <person name="Lindquist E."/>
            <person name="Lipzen A."/>
            <person name="Maire R."/>
            <person name="Meier B."/>
            <person name="Mihaltcheva S."/>
            <person name="Molinier V."/>
            <person name="Murat C."/>
            <person name="Poggeler S."/>
            <person name="Quandt C.A."/>
            <person name="Sperisen C."/>
            <person name="Tritt A."/>
            <person name="Tisserant E."/>
            <person name="Crous P.W."/>
            <person name="Henrissat B."/>
            <person name="Nehls U."/>
            <person name="Egli S."/>
            <person name="Spatafora J.W."/>
            <person name="Grigoriev I.V."/>
            <person name="Martin F.M."/>
        </authorList>
    </citation>
    <scope>NUCLEOTIDE SEQUENCE [LARGE SCALE GENOMIC DNA]</scope>
    <source>
        <strain evidence="9 10">CBS 459.81</strain>
    </source>
</reference>
<comment type="catalytic activity">
    <reaction evidence="1">
        <text>Random hydrolysis of (1-&gt;6)-alpha-D-mannosidic linkages in unbranched (1-&gt;6)-mannans.</text>
        <dbReference type="EC" id="3.2.1.101"/>
    </reaction>
</comment>
<dbReference type="Pfam" id="PF03663">
    <property type="entry name" value="Glyco_hydro_76"/>
    <property type="match status" value="1"/>
</dbReference>
<dbReference type="SUPFAM" id="SSF48208">
    <property type="entry name" value="Six-hairpin glycosidases"/>
    <property type="match status" value="1"/>
</dbReference>
<comment type="similarity">
    <text evidence="2">Belongs to the glycosyl hydrolase 76 family.</text>
</comment>
<feature type="signal peptide" evidence="8">
    <location>
        <begin position="1"/>
        <end position="20"/>
    </location>
</feature>
<dbReference type="Proteomes" id="UP000250266">
    <property type="component" value="Unassembled WGS sequence"/>
</dbReference>
<evidence type="ECO:0000256" key="7">
    <source>
        <dbReference type="ARBA" id="ARBA00023295"/>
    </source>
</evidence>
<dbReference type="EC" id="3.2.1.101" evidence="3"/>
<gene>
    <name evidence="9" type="ORF">K432DRAFT_385097</name>
</gene>
<keyword evidence="10" id="KW-1185">Reference proteome</keyword>
<feature type="chain" id="PRO_5034608115" description="mannan endo-1,6-alpha-mannosidase" evidence="8">
    <location>
        <begin position="21"/>
        <end position="383"/>
    </location>
</feature>
<dbReference type="InterPro" id="IPR005198">
    <property type="entry name" value="Glyco_hydro_76"/>
</dbReference>
<dbReference type="InterPro" id="IPR014480">
    <property type="entry name" value="Mannan-1_6-alpha_mannosidase"/>
</dbReference>
<dbReference type="InterPro" id="IPR008928">
    <property type="entry name" value="6-hairpin_glycosidase_sf"/>
</dbReference>
<evidence type="ECO:0000256" key="6">
    <source>
        <dbReference type="ARBA" id="ARBA00023180"/>
    </source>
</evidence>
<evidence type="ECO:0000256" key="1">
    <source>
        <dbReference type="ARBA" id="ARBA00001452"/>
    </source>
</evidence>
<dbReference type="Gene3D" id="1.50.10.20">
    <property type="match status" value="1"/>
</dbReference>
<dbReference type="PANTHER" id="PTHR12145">
    <property type="entry name" value="MANNAN ENDO-1,6-ALPHA-MANNOSIDASE DCW1"/>
    <property type="match status" value="1"/>
</dbReference>
<evidence type="ECO:0000256" key="2">
    <source>
        <dbReference type="ARBA" id="ARBA00009699"/>
    </source>
</evidence>
<evidence type="ECO:0000313" key="10">
    <source>
        <dbReference type="Proteomes" id="UP000250266"/>
    </source>
</evidence>
<keyword evidence="4 8" id="KW-0732">Signal</keyword>
<dbReference type="GO" id="GO:0008496">
    <property type="term" value="F:mannan endo-1,6-alpha-mannosidase activity"/>
    <property type="evidence" value="ECO:0007669"/>
    <property type="project" value="UniProtKB-EC"/>
</dbReference>
<dbReference type="EMBL" id="KV745170">
    <property type="protein sequence ID" value="OCK76890.1"/>
    <property type="molecule type" value="Genomic_DNA"/>
</dbReference>
<dbReference type="GO" id="GO:0009272">
    <property type="term" value="P:fungal-type cell wall biogenesis"/>
    <property type="evidence" value="ECO:0007669"/>
    <property type="project" value="TreeGrafter"/>
</dbReference>
<proteinExistence type="inferred from homology"/>
<keyword evidence="5 9" id="KW-0378">Hydrolase</keyword>
<organism evidence="9 10">
    <name type="scientific">Lepidopterella palustris CBS 459.81</name>
    <dbReference type="NCBI Taxonomy" id="1314670"/>
    <lineage>
        <taxon>Eukaryota</taxon>
        <taxon>Fungi</taxon>
        <taxon>Dikarya</taxon>
        <taxon>Ascomycota</taxon>
        <taxon>Pezizomycotina</taxon>
        <taxon>Dothideomycetes</taxon>
        <taxon>Pleosporomycetidae</taxon>
        <taxon>Mytilinidiales</taxon>
        <taxon>Argynnaceae</taxon>
        <taxon>Lepidopterella</taxon>
    </lineage>
</organism>
<keyword evidence="6" id="KW-0325">Glycoprotein</keyword>
<evidence type="ECO:0000256" key="4">
    <source>
        <dbReference type="ARBA" id="ARBA00022729"/>
    </source>
</evidence>